<feature type="transmembrane region" description="Helical" evidence="1">
    <location>
        <begin position="21"/>
        <end position="42"/>
    </location>
</feature>
<organism evidence="2 3">
    <name type="scientific">Mariniblastus fucicola</name>
    <dbReference type="NCBI Taxonomy" id="980251"/>
    <lineage>
        <taxon>Bacteria</taxon>
        <taxon>Pseudomonadati</taxon>
        <taxon>Planctomycetota</taxon>
        <taxon>Planctomycetia</taxon>
        <taxon>Pirellulales</taxon>
        <taxon>Pirellulaceae</taxon>
        <taxon>Mariniblastus</taxon>
    </lineage>
</organism>
<accession>A0A5B9PET9</accession>
<keyword evidence="1" id="KW-0812">Transmembrane</keyword>
<keyword evidence="3" id="KW-1185">Reference proteome</keyword>
<dbReference type="Proteomes" id="UP000322214">
    <property type="component" value="Chromosome"/>
</dbReference>
<proteinExistence type="predicted"/>
<dbReference type="STRING" id="980251.GCA_001642875_04361"/>
<evidence type="ECO:0000313" key="2">
    <source>
        <dbReference type="EMBL" id="QEG23690.1"/>
    </source>
</evidence>
<sequence>MIAFLAAPEWLTVSTGKYADLLGVTLVEVVGCFALYFLGILLQSFKQ</sequence>
<keyword evidence="1" id="KW-0472">Membrane</keyword>
<dbReference type="AlphaFoldDB" id="A0A5B9PET9"/>
<protein>
    <submittedName>
        <fullName evidence="2">Uncharacterized protein</fullName>
    </submittedName>
</protein>
<evidence type="ECO:0000256" key="1">
    <source>
        <dbReference type="SAM" id="Phobius"/>
    </source>
</evidence>
<name>A0A5B9PET9_9BACT</name>
<reference evidence="2 3" key="1">
    <citation type="submission" date="2019-08" db="EMBL/GenBank/DDBJ databases">
        <title>Deep-cultivation of Planctomycetes and their phenomic and genomic characterization uncovers novel biology.</title>
        <authorList>
            <person name="Wiegand S."/>
            <person name="Jogler M."/>
            <person name="Boedeker C."/>
            <person name="Pinto D."/>
            <person name="Vollmers J."/>
            <person name="Rivas-Marin E."/>
            <person name="Kohn T."/>
            <person name="Peeters S.H."/>
            <person name="Heuer A."/>
            <person name="Rast P."/>
            <person name="Oberbeckmann S."/>
            <person name="Bunk B."/>
            <person name="Jeske O."/>
            <person name="Meyerdierks A."/>
            <person name="Storesund J.E."/>
            <person name="Kallscheuer N."/>
            <person name="Luecker S."/>
            <person name="Lage O.M."/>
            <person name="Pohl T."/>
            <person name="Merkel B.J."/>
            <person name="Hornburger P."/>
            <person name="Mueller R.-W."/>
            <person name="Bruemmer F."/>
            <person name="Labrenz M."/>
            <person name="Spormann A.M."/>
            <person name="Op den Camp H."/>
            <person name="Overmann J."/>
            <person name="Amann R."/>
            <person name="Jetten M.S.M."/>
            <person name="Mascher T."/>
            <person name="Medema M.H."/>
            <person name="Devos D.P."/>
            <person name="Kaster A.-K."/>
            <person name="Ovreas L."/>
            <person name="Rohde M."/>
            <person name="Galperin M.Y."/>
            <person name="Jogler C."/>
        </authorList>
    </citation>
    <scope>NUCLEOTIDE SEQUENCE [LARGE SCALE GENOMIC DNA]</scope>
    <source>
        <strain evidence="2 3">FC18</strain>
    </source>
</reference>
<keyword evidence="1" id="KW-1133">Transmembrane helix</keyword>
<dbReference type="EMBL" id="CP042912">
    <property type="protein sequence ID" value="QEG23690.1"/>
    <property type="molecule type" value="Genomic_DNA"/>
</dbReference>
<gene>
    <name evidence="2" type="ORF">MFFC18_35910</name>
</gene>
<evidence type="ECO:0000313" key="3">
    <source>
        <dbReference type="Proteomes" id="UP000322214"/>
    </source>
</evidence>
<dbReference type="KEGG" id="mff:MFFC18_35910"/>